<keyword evidence="2" id="KW-0378">Hydrolase</keyword>
<dbReference type="OrthoDB" id="3445803at2759"/>
<evidence type="ECO:0000313" key="3">
    <source>
        <dbReference type="Proteomes" id="UP000014074"/>
    </source>
</evidence>
<sequence length="465" mass="52190">MYSLLSLSLLLTGAVAGPLSKRDSITAVVDLGTSKGTPQHLASGFIYGIPDKENQVPDHWYTDIDFQYGRAGGAQLDAPNRGWIWGPTEYNGRLQSTLSNYRTSRKYGASFIILPHDIWGTDHVNSSTVWPGDNGNWADYDAFVKKLLNDLAANNALDGLVYDVWNEPDISIFWERSLQQWVDLYIRTHKIIRADSRFNKVKISGPSLAFRPMASNAWWTTWLKQIAGNNTAPDQYSYHLEGTLSEADNDPQYTNASLSALQKQYGLPSREVNINEYAEYSEMMPAGYAWWISRLERYNFWGLLGNWQGGTVLHDLFANLLTKKSDPTVYTATDYAAAPGYWVYRYYAQNMTGHRVATTGSTDTWFDVYATVGDRVRILSGSKVKIGTWAIQVNNLEAIGLPSSGSVSIDTWGFIGDDPFDPFKVTGPPTFRNTVSHTYSGNTLTFPIYQTDNHTAWAFEFDVAN</sequence>
<dbReference type="KEGG" id="tmn:UCRPA7_2767"/>
<gene>
    <name evidence="2" type="ORF">UCRPA7_2767</name>
</gene>
<dbReference type="HOGENOM" id="CLU_023231_1_0_1"/>
<reference evidence="3" key="1">
    <citation type="journal article" date="2013" name="Genome Announc.">
        <title>Draft genome sequence of the ascomycete Phaeoacremonium aleophilum strain UCR-PA7, a causal agent of the esca disease complex in grapevines.</title>
        <authorList>
            <person name="Blanco-Ulate B."/>
            <person name="Rolshausen P."/>
            <person name="Cantu D."/>
        </authorList>
    </citation>
    <scope>NUCLEOTIDE SEQUENCE [LARGE SCALE GENOMIC DNA]</scope>
    <source>
        <strain evidence="3">UCR-PA7</strain>
    </source>
</reference>
<dbReference type="eggNOG" id="ENOG502RXFG">
    <property type="taxonomic scope" value="Eukaryota"/>
</dbReference>
<evidence type="ECO:0000313" key="2">
    <source>
        <dbReference type="EMBL" id="EOO01724.1"/>
    </source>
</evidence>
<protein>
    <submittedName>
        <fullName evidence="2">Putative glycoside hydrolase family 39 protein</fullName>
    </submittedName>
</protein>
<dbReference type="GeneID" id="19323049"/>
<evidence type="ECO:0000256" key="1">
    <source>
        <dbReference type="SAM" id="SignalP"/>
    </source>
</evidence>
<dbReference type="InterPro" id="IPR017853">
    <property type="entry name" value="GH"/>
</dbReference>
<feature type="signal peptide" evidence="1">
    <location>
        <begin position="1"/>
        <end position="16"/>
    </location>
</feature>
<keyword evidence="1" id="KW-0732">Signal</keyword>
<accession>R8BQW6</accession>
<proteinExistence type="predicted"/>
<name>R8BQW6_PHAM7</name>
<dbReference type="GO" id="GO:0016787">
    <property type="term" value="F:hydrolase activity"/>
    <property type="evidence" value="ECO:0007669"/>
    <property type="project" value="UniProtKB-KW"/>
</dbReference>
<organism evidence="2 3">
    <name type="scientific">Phaeoacremonium minimum (strain UCR-PA7)</name>
    <name type="common">Esca disease fungus</name>
    <name type="synonym">Togninia minima</name>
    <dbReference type="NCBI Taxonomy" id="1286976"/>
    <lineage>
        <taxon>Eukaryota</taxon>
        <taxon>Fungi</taxon>
        <taxon>Dikarya</taxon>
        <taxon>Ascomycota</taxon>
        <taxon>Pezizomycotina</taxon>
        <taxon>Sordariomycetes</taxon>
        <taxon>Sordariomycetidae</taxon>
        <taxon>Togniniales</taxon>
        <taxon>Togniniaceae</taxon>
        <taxon>Phaeoacremonium</taxon>
    </lineage>
</organism>
<dbReference type="Proteomes" id="UP000014074">
    <property type="component" value="Unassembled WGS sequence"/>
</dbReference>
<dbReference type="EMBL" id="KB932968">
    <property type="protein sequence ID" value="EOO01724.1"/>
    <property type="molecule type" value="Genomic_DNA"/>
</dbReference>
<keyword evidence="3" id="KW-1185">Reference proteome</keyword>
<dbReference type="AlphaFoldDB" id="R8BQW6"/>
<dbReference type="SUPFAM" id="SSF51445">
    <property type="entry name" value="(Trans)glycosidases"/>
    <property type="match status" value="1"/>
</dbReference>
<dbReference type="RefSeq" id="XP_007913534.1">
    <property type="nucleotide sequence ID" value="XM_007915343.1"/>
</dbReference>
<dbReference type="Gene3D" id="3.20.20.80">
    <property type="entry name" value="Glycosidases"/>
    <property type="match status" value="1"/>
</dbReference>
<feature type="chain" id="PRO_5004462993" evidence="1">
    <location>
        <begin position="17"/>
        <end position="465"/>
    </location>
</feature>